<dbReference type="PANTHER" id="PTHR33059:SF4">
    <property type="entry name" value="FCS-LIKE ZINC FINGER 5"/>
    <property type="match status" value="1"/>
</dbReference>
<proteinExistence type="inferred from homology"/>
<comment type="similarity">
    <text evidence="2">Belongs to the FLZ family.</text>
</comment>
<comment type="subcellular location">
    <subcellularLocation>
        <location evidence="1">Cytoplasm</location>
    </subcellularLocation>
</comment>
<dbReference type="Proteomes" id="UP001054252">
    <property type="component" value="Unassembled WGS sequence"/>
</dbReference>
<dbReference type="GO" id="GO:0008270">
    <property type="term" value="F:zinc ion binding"/>
    <property type="evidence" value="ECO:0007669"/>
    <property type="project" value="UniProtKB-KW"/>
</dbReference>
<evidence type="ECO:0000256" key="4">
    <source>
        <dbReference type="ARBA" id="ARBA00022723"/>
    </source>
</evidence>
<evidence type="ECO:0000313" key="9">
    <source>
        <dbReference type="EMBL" id="GKU86553.1"/>
    </source>
</evidence>
<dbReference type="PROSITE" id="PS51795">
    <property type="entry name" value="ZF_FLZ"/>
    <property type="match status" value="1"/>
</dbReference>
<feature type="compositionally biased region" description="Low complexity" evidence="7">
    <location>
        <begin position="118"/>
        <end position="127"/>
    </location>
</feature>
<keyword evidence="10" id="KW-1185">Reference proteome</keyword>
<comment type="caution">
    <text evidence="9">The sequence shown here is derived from an EMBL/GenBank/DDBJ whole genome shotgun (WGS) entry which is preliminary data.</text>
</comment>
<dbReference type="AlphaFoldDB" id="A0AAV5HCM5"/>
<dbReference type="GO" id="GO:0005737">
    <property type="term" value="C:cytoplasm"/>
    <property type="evidence" value="ECO:0007669"/>
    <property type="project" value="UniProtKB-SubCell"/>
</dbReference>
<feature type="region of interest" description="Disordered" evidence="7">
    <location>
        <begin position="118"/>
        <end position="149"/>
    </location>
</feature>
<accession>A0AAV5HCM5</accession>
<dbReference type="PANTHER" id="PTHR33059">
    <property type="entry name" value="FCS-LIKE ZINC FINGER 5"/>
    <property type="match status" value="1"/>
</dbReference>
<keyword evidence="4" id="KW-0479">Metal-binding</keyword>
<evidence type="ECO:0000256" key="6">
    <source>
        <dbReference type="PROSITE-ProRule" id="PRU01131"/>
    </source>
</evidence>
<evidence type="ECO:0000259" key="8">
    <source>
        <dbReference type="PROSITE" id="PS51795"/>
    </source>
</evidence>
<gene>
    <name evidence="9" type="ORF">SLEP1_g1065</name>
</gene>
<keyword evidence="3" id="KW-0963">Cytoplasm</keyword>
<evidence type="ECO:0000256" key="5">
    <source>
        <dbReference type="ARBA" id="ARBA00022771"/>
    </source>
</evidence>
<keyword evidence="5" id="KW-0863">Zinc-finger</keyword>
<sequence>MKRFRVPSSSGFTDDRVLNPPMATATAAAAFNSTVPPFSAQQIDSEVYPGASFSVSETAMEDGENVGNFLERCFLCKKMLNQKNEVYMYGIFQAFCTPECRDKQIDIDHKMKKVCKQSGGQASAGSSRKSKNQSGSHHPGKHAAVQFHI</sequence>
<evidence type="ECO:0000256" key="7">
    <source>
        <dbReference type="SAM" id="MobiDB-lite"/>
    </source>
</evidence>
<evidence type="ECO:0000313" key="10">
    <source>
        <dbReference type="Proteomes" id="UP001054252"/>
    </source>
</evidence>
<dbReference type="Pfam" id="PF04570">
    <property type="entry name" value="zf-FLZ"/>
    <property type="match status" value="1"/>
</dbReference>
<feature type="domain" description="FLZ-type" evidence="8">
    <location>
        <begin position="68"/>
        <end position="112"/>
    </location>
</feature>
<dbReference type="InterPro" id="IPR007650">
    <property type="entry name" value="Zf-FLZ_dom"/>
</dbReference>
<evidence type="ECO:0000256" key="3">
    <source>
        <dbReference type="ARBA" id="ARBA00022490"/>
    </source>
</evidence>
<dbReference type="EMBL" id="BPVZ01000001">
    <property type="protein sequence ID" value="GKU86553.1"/>
    <property type="molecule type" value="Genomic_DNA"/>
</dbReference>
<feature type="zinc finger region" description="FLZ-type" evidence="6">
    <location>
        <begin position="68"/>
        <end position="112"/>
    </location>
</feature>
<organism evidence="9 10">
    <name type="scientific">Rubroshorea leprosula</name>
    <dbReference type="NCBI Taxonomy" id="152421"/>
    <lineage>
        <taxon>Eukaryota</taxon>
        <taxon>Viridiplantae</taxon>
        <taxon>Streptophyta</taxon>
        <taxon>Embryophyta</taxon>
        <taxon>Tracheophyta</taxon>
        <taxon>Spermatophyta</taxon>
        <taxon>Magnoliopsida</taxon>
        <taxon>eudicotyledons</taxon>
        <taxon>Gunneridae</taxon>
        <taxon>Pentapetalae</taxon>
        <taxon>rosids</taxon>
        <taxon>malvids</taxon>
        <taxon>Malvales</taxon>
        <taxon>Dipterocarpaceae</taxon>
        <taxon>Rubroshorea</taxon>
    </lineage>
</organism>
<name>A0AAV5HCM5_9ROSI</name>
<reference evidence="9 10" key="1">
    <citation type="journal article" date="2021" name="Commun. Biol.">
        <title>The genome of Shorea leprosula (Dipterocarpaceae) highlights the ecological relevance of drought in aseasonal tropical rainforests.</title>
        <authorList>
            <person name="Ng K.K.S."/>
            <person name="Kobayashi M.J."/>
            <person name="Fawcett J.A."/>
            <person name="Hatakeyama M."/>
            <person name="Paape T."/>
            <person name="Ng C.H."/>
            <person name="Ang C.C."/>
            <person name="Tnah L.H."/>
            <person name="Lee C.T."/>
            <person name="Nishiyama T."/>
            <person name="Sese J."/>
            <person name="O'Brien M.J."/>
            <person name="Copetti D."/>
            <person name="Mohd Noor M.I."/>
            <person name="Ong R.C."/>
            <person name="Putra M."/>
            <person name="Sireger I.Z."/>
            <person name="Indrioko S."/>
            <person name="Kosugi Y."/>
            <person name="Izuno A."/>
            <person name="Isagi Y."/>
            <person name="Lee S.L."/>
            <person name="Shimizu K.K."/>
        </authorList>
    </citation>
    <scope>NUCLEOTIDE SEQUENCE [LARGE SCALE GENOMIC DNA]</scope>
    <source>
        <strain evidence="9">214</strain>
    </source>
</reference>
<protein>
    <recommendedName>
        <fullName evidence="8">FLZ-type domain-containing protein</fullName>
    </recommendedName>
</protein>
<keyword evidence="5" id="KW-0862">Zinc</keyword>
<evidence type="ECO:0000256" key="2">
    <source>
        <dbReference type="ARBA" id="ARBA00009374"/>
    </source>
</evidence>
<evidence type="ECO:0000256" key="1">
    <source>
        <dbReference type="ARBA" id="ARBA00004496"/>
    </source>
</evidence>